<keyword evidence="3" id="KW-1185">Reference proteome</keyword>
<dbReference type="EMBL" id="NMUH01000932">
    <property type="protein sequence ID" value="MQL86850.1"/>
    <property type="molecule type" value="Genomic_DNA"/>
</dbReference>
<proteinExistence type="predicted"/>
<gene>
    <name evidence="2" type="ORF">Taro_019385</name>
</gene>
<comment type="caution">
    <text evidence="2">The sequence shown here is derived from an EMBL/GenBank/DDBJ whole genome shotgun (WGS) entry which is preliminary data.</text>
</comment>
<protein>
    <submittedName>
        <fullName evidence="2">Uncharacterized protein</fullName>
    </submittedName>
</protein>
<feature type="region of interest" description="Disordered" evidence="1">
    <location>
        <begin position="1"/>
        <end position="39"/>
    </location>
</feature>
<name>A0A843UZ09_COLES</name>
<evidence type="ECO:0000313" key="3">
    <source>
        <dbReference type="Proteomes" id="UP000652761"/>
    </source>
</evidence>
<sequence length="91" mass="10233">MSRTQDCNSHSREQDERGSARYLQGTSMVQPTRRPCGNPWSEEIYGGLREKIPVRVATGREQNATLGCEERDGAVRSGSKVATKRFVAFRM</sequence>
<evidence type="ECO:0000313" key="2">
    <source>
        <dbReference type="EMBL" id="MQL86850.1"/>
    </source>
</evidence>
<feature type="compositionally biased region" description="Basic and acidic residues" evidence="1">
    <location>
        <begin position="9"/>
        <end position="19"/>
    </location>
</feature>
<accession>A0A843UZ09</accession>
<organism evidence="2 3">
    <name type="scientific">Colocasia esculenta</name>
    <name type="common">Wild taro</name>
    <name type="synonym">Arum esculentum</name>
    <dbReference type="NCBI Taxonomy" id="4460"/>
    <lineage>
        <taxon>Eukaryota</taxon>
        <taxon>Viridiplantae</taxon>
        <taxon>Streptophyta</taxon>
        <taxon>Embryophyta</taxon>
        <taxon>Tracheophyta</taxon>
        <taxon>Spermatophyta</taxon>
        <taxon>Magnoliopsida</taxon>
        <taxon>Liliopsida</taxon>
        <taxon>Araceae</taxon>
        <taxon>Aroideae</taxon>
        <taxon>Colocasieae</taxon>
        <taxon>Colocasia</taxon>
    </lineage>
</organism>
<evidence type="ECO:0000256" key="1">
    <source>
        <dbReference type="SAM" id="MobiDB-lite"/>
    </source>
</evidence>
<dbReference type="Proteomes" id="UP000652761">
    <property type="component" value="Unassembled WGS sequence"/>
</dbReference>
<reference evidence="2" key="1">
    <citation type="submission" date="2017-07" db="EMBL/GenBank/DDBJ databases">
        <title>Taro Niue Genome Assembly and Annotation.</title>
        <authorList>
            <person name="Atibalentja N."/>
            <person name="Keating K."/>
            <person name="Fields C.J."/>
        </authorList>
    </citation>
    <scope>NUCLEOTIDE SEQUENCE</scope>
    <source>
        <strain evidence="2">Niue_2</strain>
        <tissue evidence="2">Leaf</tissue>
    </source>
</reference>
<dbReference type="AlphaFoldDB" id="A0A843UZ09"/>